<accession>A0A382WPU1</accession>
<gene>
    <name evidence="1" type="ORF">METZ01_LOCUS413418</name>
</gene>
<dbReference type="EMBL" id="UINC01161399">
    <property type="protein sequence ID" value="SVD60564.1"/>
    <property type="molecule type" value="Genomic_DNA"/>
</dbReference>
<dbReference type="AlphaFoldDB" id="A0A382WPU1"/>
<sequence length="56" mass="6498">MKFLTKFLWGFLFLLFIFSYLFPNQCQAQDLPVDQLPHITSTPDFQPGDGILFTAQ</sequence>
<protein>
    <submittedName>
        <fullName evidence="1">Uncharacterized protein</fullName>
    </submittedName>
</protein>
<evidence type="ECO:0000313" key="1">
    <source>
        <dbReference type="EMBL" id="SVD60564.1"/>
    </source>
</evidence>
<feature type="non-terminal residue" evidence="1">
    <location>
        <position position="56"/>
    </location>
</feature>
<reference evidence="1" key="1">
    <citation type="submission" date="2018-05" db="EMBL/GenBank/DDBJ databases">
        <authorList>
            <person name="Lanie J.A."/>
            <person name="Ng W.-L."/>
            <person name="Kazmierczak K.M."/>
            <person name="Andrzejewski T.M."/>
            <person name="Davidsen T.M."/>
            <person name="Wayne K.J."/>
            <person name="Tettelin H."/>
            <person name="Glass J.I."/>
            <person name="Rusch D."/>
            <person name="Podicherti R."/>
            <person name="Tsui H.-C.T."/>
            <person name="Winkler M.E."/>
        </authorList>
    </citation>
    <scope>NUCLEOTIDE SEQUENCE</scope>
</reference>
<organism evidence="1">
    <name type="scientific">marine metagenome</name>
    <dbReference type="NCBI Taxonomy" id="408172"/>
    <lineage>
        <taxon>unclassified sequences</taxon>
        <taxon>metagenomes</taxon>
        <taxon>ecological metagenomes</taxon>
    </lineage>
</organism>
<proteinExistence type="predicted"/>
<name>A0A382WPU1_9ZZZZ</name>